<protein>
    <recommendedName>
        <fullName evidence="4">non-specific serine/threonine protein kinase</fullName>
        <ecNumber evidence="4">2.7.11.1</ecNumber>
    </recommendedName>
</protein>
<comment type="catalytic activity">
    <reaction evidence="18">
        <text>L-threonyl-[protein] + ATP = O-phospho-L-threonyl-[protein] + ADP + H(+)</text>
        <dbReference type="Rhea" id="RHEA:46608"/>
        <dbReference type="Rhea" id="RHEA-COMP:11060"/>
        <dbReference type="Rhea" id="RHEA-COMP:11605"/>
        <dbReference type="ChEBI" id="CHEBI:15378"/>
        <dbReference type="ChEBI" id="CHEBI:30013"/>
        <dbReference type="ChEBI" id="CHEBI:30616"/>
        <dbReference type="ChEBI" id="CHEBI:61977"/>
        <dbReference type="ChEBI" id="CHEBI:456216"/>
        <dbReference type="EC" id="2.7.11.1"/>
    </reaction>
</comment>
<evidence type="ECO:0000256" key="2">
    <source>
        <dbReference type="ARBA" id="ARBA00004161"/>
    </source>
</evidence>
<dbReference type="SMART" id="SM00409">
    <property type="entry name" value="IG"/>
    <property type="match status" value="27"/>
</dbReference>
<feature type="domain" description="Fibronectin type-III" evidence="24">
    <location>
        <begin position="4767"/>
        <end position="4858"/>
    </location>
</feature>
<feature type="domain" description="Fibronectin type-III" evidence="24">
    <location>
        <begin position="5540"/>
        <end position="5635"/>
    </location>
</feature>
<dbReference type="InterPro" id="IPR017441">
    <property type="entry name" value="Protein_kinase_ATP_BS"/>
</dbReference>
<dbReference type="GO" id="GO:0040017">
    <property type="term" value="P:positive regulation of locomotion"/>
    <property type="evidence" value="ECO:0007669"/>
    <property type="project" value="UniProtKB-ARBA"/>
</dbReference>
<evidence type="ECO:0000259" key="24">
    <source>
        <dbReference type="PROSITE" id="PS50853"/>
    </source>
</evidence>
<dbReference type="InterPro" id="IPR036179">
    <property type="entry name" value="Ig-like_dom_sf"/>
</dbReference>
<feature type="binding site" evidence="20">
    <location>
        <position position="6080"/>
    </location>
    <ligand>
        <name>ATP</name>
        <dbReference type="ChEBI" id="CHEBI:30616"/>
    </ligand>
</feature>
<feature type="domain" description="Fibronectin type-III" evidence="24">
    <location>
        <begin position="5638"/>
        <end position="5736"/>
    </location>
</feature>
<feature type="domain" description="Ig-like" evidence="23">
    <location>
        <begin position="5805"/>
        <end position="5897"/>
    </location>
</feature>
<evidence type="ECO:0000313" key="25">
    <source>
        <dbReference type="EMBL" id="GMT25440.1"/>
    </source>
</evidence>
<feature type="domain" description="Fibronectin type-III" evidence="24">
    <location>
        <begin position="5904"/>
        <end position="5997"/>
    </location>
</feature>
<feature type="domain" description="Ig-like" evidence="23">
    <location>
        <begin position="6861"/>
        <end position="6943"/>
    </location>
</feature>
<feature type="domain" description="Fibronectin type-III" evidence="24">
    <location>
        <begin position="3627"/>
        <end position="3724"/>
    </location>
</feature>
<feature type="domain" description="Ig-like" evidence="23">
    <location>
        <begin position="5351"/>
        <end position="5441"/>
    </location>
</feature>
<evidence type="ECO:0000256" key="7">
    <source>
        <dbReference type="ARBA" id="ARBA00022553"/>
    </source>
</evidence>
<dbReference type="CDD" id="cd05748">
    <property type="entry name" value="Ig_Titin_like"/>
    <property type="match status" value="1"/>
</dbReference>
<dbReference type="Pfam" id="PF00069">
    <property type="entry name" value="Pkinase"/>
    <property type="match status" value="1"/>
</dbReference>
<dbReference type="FunFam" id="1.10.510.10:FF:000321">
    <property type="entry name" value="Bent, isoform C"/>
    <property type="match status" value="1"/>
</dbReference>
<feature type="domain" description="Fibronectin type-III" evidence="24">
    <location>
        <begin position="4369"/>
        <end position="4462"/>
    </location>
</feature>
<feature type="domain" description="Fibronectin type-III" evidence="24">
    <location>
        <begin position="3825"/>
        <end position="3917"/>
    </location>
</feature>
<keyword evidence="12" id="KW-0418">Kinase</keyword>
<proteinExistence type="inferred from homology"/>
<feature type="domain" description="Fibronectin type-III" evidence="24">
    <location>
        <begin position="4468"/>
        <end position="4564"/>
    </location>
</feature>
<dbReference type="GO" id="GO:0031430">
    <property type="term" value="C:M band"/>
    <property type="evidence" value="ECO:0007669"/>
    <property type="project" value="TreeGrafter"/>
</dbReference>
<evidence type="ECO:0000259" key="23">
    <source>
        <dbReference type="PROSITE" id="PS50835"/>
    </source>
</evidence>
<feature type="domain" description="Fibronectin type-III" evidence="24">
    <location>
        <begin position="5264"/>
        <end position="5363"/>
    </location>
</feature>
<dbReference type="GO" id="GO:0045989">
    <property type="term" value="P:positive regulation of striated muscle contraction"/>
    <property type="evidence" value="ECO:0007669"/>
    <property type="project" value="UniProtKB-ARBA"/>
</dbReference>
<feature type="domain" description="Fibronectin type-III" evidence="24">
    <location>
        <begin position="4078"/>
        <end position="4172"/>
    </location>
</feature>
<sequence>MEVDAAAAKRKSEAAAGGKEGLPPAGDKRPGGVSPAAGSPAPTAESNAANAKFKRAPVVVEPALSKSGRAGDRVVIEVEFQCHSSTTISWYKDGKVISSSSSEYSQSWNGNLARLSINRLAEETTGLFKCQANSDYGETHSSAMVKIEHSDEEYSHKPRNSPPPPEKKTSTGSRLAAPEPSDDEKSASLAPPEEKPASPPKSPQYALQPRKPSSPRLVVPAPAAPAGHPDWATSRLSPVGRRKSFEPPPMPQARAKPEFLLAKERLAKVKPEQEEAVKKASNVGLQIPGQEILRRASLVPADASEDDDDDVSEASTISEIHSFVLGKLPGGALREHFERHILDFSTARRPGSPVVGNARSVYGKVEDRRDGEEFQFKLRNKHVQQQVAELRGRVEQFGEVGSTIATESVVEVLSEGHDYKFRMSKVKGVPASTEGVVHDASDSQDYKFRMSKVKGIPASTEGVDELSQIDEIPGSGLVISEERRRQLMGIGEDSEDEMTESISELPSFSQPAQKGRKRTVEVCTNPDMYGREMLKKPGAGTDSGAGGFKKPLLKRAVPAPEESKESTGFGVALKKVGRAAPPAEDGNGFNVKLKKVIRDDPGADSDSSVASVQLKKVEKRTTTVKKTSVTVDGDGKVSTKVERSQHTDVKTDRVGLKKRTVEKKEEGGMESIKLKKVAKPSPISTSDDDVTASPKSAKRSVTIQSPRPGEVQGTERPAAPKPADALKGRQVGKRATNDDEGTKSEIGGIKLKKVVKMSADADSGSDAEQPKLGLRRQTVAALAQMERRGSLRPGETQDRRGSIRRSSIDMRRESVAEIMEKVCTPLKAAAKKGTAPRIVEVPENVTVVENETALLQCRVEGNPIPTFKWTKGLREVMSGGRFKHMTDGDTNTITLAIMKSRSQDDGPYTITIENEHGSDSIDVKLLVTSASAEADFRSTLKHREYNRLGGEEAEKKDVKPMTEAERRQSMFPGKKVEQWVEPLEAKTVQQQVDKICEWKCMYSRPNAKIRWYKDKKEVFSGGLKYKIIIEKNVCTLIINNPEVDDSGSYTCEANGVKCNAPLTVLEPPMKYSFLNPLPNTQEIYRTKQGVLTCKVNTPRAPVVWLRDGKEISPDDPRFIIDKDPVGRCTLTIKEVVEKDQAEWTAKITNEVMSKVQVYVEEPRQTFVVPLKSAKVNENDTGTLECDVNDKEAEVEWWHDGVKMKIDGKKYKVETIGRRRKLIIASCKIEDHGEYKCTTKDDKTLAQLIVDALNKFIVKLQDMEVIEKDDVNLRCETKDTKAPGIWFRNGKQITSMPGGKFETQSRQGVHTLKISKIDMTEGDVYQIETGGIQGQCNVTVLEAEKRPILNWKNKKIEAKAGEPVVVKVPFVIKGTRRLDPKAGILRNGKPIDPETAKLVEVVINGDVAEIVFKNPQLADTGKWALELSNSGGAVVAPFELYVKDKPKPPKGPLKTENITADGADLVWGKPEDDDGQPVKAYIVEMQEGRSGNWVKVAETKGTEFKVKDLKEHGEYKFRVKAVNECGLSDPLTGESFLAKNPYSKSLLFLPLIHPPVSVSEVPGKPRHMEAVDVDMDHCTLQWEPPEDDGKSPITQYVVERREKSEKDWHRLGVVPSEGEGIHQLVDDKVVEGKEYYYRVRAVNKAGAGDPCDHGKPIKIKAKPMAPSFPGGGIKDLRIKVGETIKYEVPITGEPLPEVTWEVDGKPLKGSRVKTSTERGKHIFKIENAERGDSGQYTIKLKNPSGSAESTAKVTVVGRPAPPKGPLAVDDICADGCKLEWKPPADDGGDAIKGYVIEAQDLDQKGKFVEVGKTDGNTTELQVKGLKNKGNYKFRVKAVNSEGESEPLSGDQYVQIKDPWDEPGKPGRPMVTDYDADRIDLEWEPPMKDGGAPIEEYIIEVKDPHTKEWKKIATSPTCKASIKGLEEGQEYQFRVRAVNKAGPGAASEPSEKQMAKPKFVPAWLKHDCLKSLTVKAGATVRWDVKIGGEPHPEVKWYKGNGKPLEDSATLSIETKRNEHTILCIPSAVRADCGEYKLHVKNTYGEDTEKANLTVLDRPSRPNGPLEVTDVFEDNCNLAWKAPDDDGGEPISHYEVEKLDTATGKWVPCAKVKDTKAHIDGLKKGQTYQFRVKAVNKEGESDALSTAGDTVAKNPYDIPGKPTDIEVVDWDANRVNLEWTPPSNDGGAPITQYIVEKKGKHGREWQECAKVDGSKAAAEVLGLKEGEEYQFRVRAVNKAGPGDPSDASRKVVAKPRRLRPYIDKESMKVITIKCGQNVEWDVPVRGEPAPEKVWTFKDKVLDDPKIRITYEDYKTKFVLTNATRAQAGLFTLTATNESGKDTHAAEIIVLGKPTIPIGPIEVTNVYEDACDLAWEVPEDDGGLPIDHYEIEKMDMATGRWVPAGRSQDTNFHVPNLQSGHEYKFRVRAVNKEGESEALTTASTTLAKNPYDAPGQMETPELVDWDKDHVDLEWKPPANDGGAPIEGYVIEKKGKNGRWEEALEVPAGETKATVPGLTEGEEYQFRIAAKNKAGPGEMSEPTRGVIAKPRNLAPYIHREDLEDISVKIGEQIKFTVHIDGEPAPDVAWQFNEGSIGPTKAQIGDQPYLSHFLIPKATRKQSGKYTINAVNSNGRDSVTITIKVRSKPTKPGGPLDIADVFEDRATLAWRPPEDDGGEPIDYYEVEKMSTKDGLWVPCGRTADTNFVCDTLNKGDHYKFRVKAVNKEGASDPLENDTDIVAKNPFDRPGKPGKPEPTDWDSDHIDIKWAAPDSDGGAPITEYQVEKRTKYGRWEPAVTVPGGQTNATIPDLTAGEEYEFRIVAVNKGGPSDPSDASKPIIAKPRNLAPKIGPLKNLKIKAGQMIAFEVPVEGEPVPEVSWHYPDGREIRHGGRVKLDNPDYQTRLQIRQTERGDSGTYTVKATNENGTDDATVKVTVIDKPTAPLGPLDVSDVNADHVTLDWRAPEDDGGEPIDNYVIEKMDTATGRWVPALKVTGDTTNAVVDGLIPGHEYKFRVAAVNAEGESDPLETFGATLAKDPWEKPGKCGAPDVTDWDKDHVDLEWKPPVNDGGAPVEEYIIEIKDKFSPVWKEVKHVPAGETATTIDGLKEGEEYQFRVKAKNKAGTGDPSDASKGVVTKPRNLAPVIDRSAIQEIKVRAGQDFSLNIPVSGEPPPEITWSFDGKPLETDDRVKINNEDYRTKFFVKRALRDDTGTYIIKAENCNGTDTAEVKVIVLDHPSTPNGPLQISNVTKDGCELDWKAPDDDGGADISHYVVEKQDAATGRWTQCGESPNTKFKVDDLTPGHEYKFRVKAVNRYGESDPLEGNKSIVAKDPFDTADKPGTPEITDWDKDHADLTWTPPQDDGGAPVEGYLVEYKAGPVGDWIAGPQVPADQLNATVDHLKPGQTYQFRVKAINKAGQSSPSDPSRTLVAKARFLPPKIDRAMFNDTRVRAGMTINFDVNVEGEPVPKIEWFLNSSKIGSSDRTRIDNLTDNNTKLSTKDSSRNDSGTYKIVATNEVGKDEAEVNVNVLDIPGEPKGPLKANDITKDGCVLNWRPPEDDGGSPITSYIVEKEEDGGRWVPCGETSDTSLKVGRLSEGHEYNFRVKAVNKQGQSKPLAMHDSIIAKNPYDEPGEPTDVVPVDWDKDHVDLEWKPPANDGGAPIEGYIVEKKDKYGEWVPCATVQGNQCKATASGLTPGETYQFRVKAVNKAGPGKPSMATDGIVAKPRKMAPKINLAGLLDIRVRAGQPIKLDVSFEGEPTPVATWKANDVTQVDGDRVTIVSNPTHSEFSIPTAKRGDTGLYRITVENEHGKDTAQCTVTVLDVPNSPEGPLKINEIHKEGCTLSWKPPADNGGSDVLHYVVEKMDTSRGTWQEVGEFSDTTAKIGKLIPGKEYEFRVKAVNLQGESKPLDCDHAIVAKNEFEVPDAVDKPEVVDWDKDRIDIAWKPPASNGGLPVKQYIVEKKEKGSSIWQEAGKTAGTTFSAENLKPNAEYEFRVTAVNDVGPSDPSDPTDSCMTRPRYLKPQITTQNRKIKIKAGFSHTMEVEFVGAPDPTPTWSFREGAALQPELIVDNKSDRPAVPGGPLEVSDVTKDSCVLNWNPPEDDGGADISNYVVEKRDTRTNTWVPVSAFVTGTSITVPKLTEGHEYEFRVMAENAFGRSDPLNTDSPVLAKDPFGTPGKPSTPQITDTDVDHIDLTWEAPRETGGSPITHYDVERKDQKTGRWVKVNTSPVHGTAFSDTRVQKDHTYEYRVVAVNKAGPGKPSDPSALATAKPMFEAPRFDMDIDGKEFRVKAGDPLEIVIPFSGSPAPTIEWKRGGVTMNGVENTANLTRLKIEKAKKTDAGPVEIHASNQFGDLKANIKITVVDKPGPPENLSYPEITRRSATLAWDAPKDDGGLEIIGYRVEYQEIGSNYWERVPGCTVAPTTTVRGLTNGATYRFRIRAENAIGLGEPLDGIPVVIRDPFDVPGAPSTPEVTGYDSNEVSLKWDPPREDGGAPIIGYVVERFEKRGGGDWAPVKMPLVKGTECTVRGLHEGETYQFRIRAVNAAGEGAASGGTEPVTCRPYCEPPAAPDAPRIGKVTKNSAEVHWMRPSSDGGAPIEGYIVEKKKLGDNDWTRCNKKPTKDTSFNVEGLKEKDEYEFRVIAVNSAGESDPSRPSDLTVIQDEPGRPVLDLSGLKDITVRAGETIEIKIPYSGGNPKPTVDLFNGLKEVFEDDRTTMEVTPTHVVVTTKAAKRTDTGPYKINVSNRFGKDTAKLNVTVLDAPGKPTGPITATDVCGEAMTLHWLPPKENGGDSVTNYVVEKRTPGGDWVKCGQPVGTSLRVRNLDNGTPYEFRVRAENQYGIGEGIESDTIVAKNPFDVPDAPGAPEPLETSEDAIVLSWQRPYSDGGAPIQGYVLERREIGGGGDWVKAVFGNIPDNKCRITGLTPKKQYEFRVAAVNAAGQSRYSESSGAIAADRTPTAPRINMSMLPRDVLAYAGETAKILVPYVSTPEPKIVWSKSEISLDERDKRCAREQNDYLAQLTIEKCELGDSGLYTIRMENSLGSDSADIRLRVVDKPSPPEGPLVITDITPDMCVLAWQPPKSDGGAAVTNYIVEKCLMKSGEPIRWDKVTSFVRNLSFSVNNLFENERYLFRIRAENQYGISDPLESSEPITAKYQFTVPGQCDPPTVRETDRTWARVEWEPPSNDGGSRVIGYNVQYRDINSAKWVTANSSLVYGHELKVTGLRDMGEYEFRVIAKNAAGFGKYSLPSHKYQLKPLFSPPGPPSQASAASIGRNHVTLTWNPPLDDGGSKITGYHVEQREYGSNNWLTVSDYNIVNPEYTVPNLKEFHDYEFRIVAENKEAGGSKPYIVVKPEDQAEPLNRRAVFKCEAIGRPTPTARWLRNGRELPESTRYRFEEHDGVYKFMIKEVWDIDAGEYTCHLSNPYGNDQATARLVVQAPPVIEKHVPNTILPDGEMVRLKIYFSGTAPFTHSLTLNKEEISPDHPTIRMVDFDNHVLITIPALHNSEAGRYEYTVANDSGEASTGFWLNVTGLPSAPQGPLGISNIGLTHVNLAWRPPVDDGGSKISSYVVEKRDVAKDEWTVVASSVRDLSCLISGLFEQHEYEFRVSACNENGQGAPLVGDQSVLTKLPFDPPGAPTSTEVSNVGTDFVQLSWSRPTDDGGGRIRGYFVEKKEVGTEAWVRLTASPVGGHHYDIGNLIDGRKYEFRVMAVNDAGAGEPASIENFEFTPSGAGEAPVIVQQLQDQSGEAGRLVTIPGPIFPQVLIINDLSSEDIDEYTCRVTNARGSKSTRAQLQIKSKPRVFVPPRYHGGVEAQKGETIELRIPFKAFPAGTARWSKDGEKIETGGKYTVSTEDNKFAVLKISNATREDYGNYRVVVENSVGQDSASVTLTVADRPEPPRAPLVENVLEEAVILSWKPPVLDGGSLVTGYIIEKRDVSVGTWKQCARTRYCYTTVEGVRGGETFEFRISAENKHGVSRPCEPTAPVAIPGSKRRRRGQIDVDETGKIIHGKGATSDNYDSYVFDIWKQYYPQQVDIKHDNVYDKYDILEEIGTGAFGVVHRCVERATGNTFAAKFVNTPHEKDKETVRKEIHTMSTLRHPGLINLHDAYEDDAEMVMIYEFMSGGEMFEKVSDETNRMTEADAANYMRQVCRALKHMHEMNYVHLDLKPENIMFTTKRSNDLKLIDFGLATHLDPKNSIKVSTGTAEFAAPEVANGKSVGFFTDMWSVGVLSYILLSGLSPFGGDSDEETLRNVKAGDWSFDDSAFSSISEDARDFIKKLLQIDPSSRMSIHDAMEHPWLAGAGEKREEEGGARIPSTNYHGIRDRIRKKYDAWPEPYPALGRISNFSSLAKHRPAEYSIHDAFFDRTEAQPRFIIRPYSTEVHEGQQATFHCRVIAASPPIITWHRDSRELKQSAKYMKKYADKDYTLLINRVKSEDRGEYIVRASNSYGSREEVVFLSVIKSKERSFVPEPSVEPARSRLPEPPKIAFEDEQCPPKFSFHLRPRLIQKNHQCKLICSLTGNPAPKVEWLKNGQPVDADRVQCTFRSGVATMEIFNTKIEDAGTYTCVAVNALGEDSTDCVISVQGRGGENMLPAINSFRPRRVYDSLKLGEVTRSHSSTEISSKRRSSYRLDETDSIMTRSVSQVRDDLFTSSRVSEISPSFSSNPSDAAVKAGEEANFECRIAGSPEPLVEWLHNGERLSAADSRYSASFSSGRATLRIAETEASDAGEYSCRASNSAGQDTVKAKLSVSGGSTGLNGHATANGHALLLSSGSSATLECELASGSSVEASWTRNGKPVDPSRVSASADGRTHTVTIDSVSAEDAGMYSIEVSAPGAAPVSAIVSMVVGMSDPPVTRLPSCASSSIGGTAKLALELSDAEPYTVQWYKGSDKLEKSDRVKSVKQGNTFKLDFKSVDESDAGIYVVKVIKEKKAIAKFAASLLVQ</sequence>
<dbReference type="InterPro" id="IPR008271">
    <property type="entry name" value="Ser/Thr_kinase_AS"/>
</dbReference>
<dbReference type="GO" id="GO:0004674">
    <property type="term" value="F:protein serine/threonine kinase activity"/>
    <property type="evidence" value="ECO:0007669"/>
    <property type="project" value="UniProtKB-KW"/>
</dbReference>
<dbReference type="Proteomes" id="UP001432322">
    <property type="component" value="Unassembled WGS sequence"/>
</dbReference>
<dbReference type="FunFam" id="2.60.40.10:FF:000460">
    <property type="entry name" value="Bent, isoform J"/>
    <property type="match status" value="1"/>
</dbReference>
<feature type="domain" description="Fibronectin type-III" evidence="24">
    <location>
        <begin position="4570"/>
        <end position="4664"/>
    </location>
</feature>
<feature type="domain" description="Ig-like" evidence="23">
    <location>
        <begin position="3139"/>
        <end position="3228"/>
    </location>
</feature>
<dbReference type="FunFam" id="2.60.40.10:FF:000056">
    <property type="entry name" value="twitchin isoform X4"/>
    <property type="match status" value="13"/>
</dbReference>
<feature type="domain" description="Fibronectin type-III" evidence="24">
    <location>
        <begin position="3924"/>
        <end position="4017"/>
    </location>
</feature>
<evidence type="ECO:0000256" key="1">
    <source>
        <dbReference type="ARBA" id="ARBA00001946"/>
    </source>
</evidence>
<dbReference type="InterPro" id="IPR003598">
    <property type="entry name" value="Ig_sub2"/>
</dbReference>
<evidence type="ECO:0000256" key="10">
    <source>
        <dbReference type="ARBA" id="ARBA00022737"/>
    </source>
</evidence>
<dbReference type="FunFam" id="2.60.40.10:FF:000425">
    <property type="entry name" value="Myosin light chain kinase"/>
    <property type="match status" value="2"/>
</dbReference>
<evidence type="ECO:0000256" key="14">
    <source>
        <dbReference type="ARBA" id="ARBA00022840"/>
    </source>
</evidence>
<feature type="domain" description="Fibronectin type-III" evidence="24">
    <location>
        <begin position="2353"/>
        <end position="2446"/>
    </location>
</feature>
<feature type="domain" description="Fibronectin type-III" evidence="24">
    <location>
        <begin position="2646"/>
        <end position="2739"/>
    </location>
</feature>
<keyword evidence="13" id="KW-0106">Calcium</keyword>
<evidence type="ECO:0000256" key="6">
    <source>
        <dbReference type="ARBA" id="ARBA00022527"/>
    </source>
</evidence>
<dbReference type="SMART" id="SM00220">
    <property type="entry name" value="S_TKc"/>
    <property type="match status" value="1"/>
</dbReference>
<keyword evidence="7" id="KW-0597">Phosphoprotein</keyword>
<feature type="domain" description="Fibronectin type-III" evidence="24">
    <location>
        <begin position="2158"/>
        <end position="2253"/>
    </location>
</feature>
<dbReference type="EC" id="2.7.11.1" evidence="4"/>
<feature type="domain" description="Fibronectin type-III" evidence="24">
    <location>
        <begin position="2745"/>
        <end position="2839"/>
    </location>
</feature>
<feature type="compositionally biased region" description="Basic and acidic residues" evidence="21">
    <location>
        <begin position="2739"/>
        <end position="2757"/>
    </location>
</feature>
<dbReference type="PROSITE" id="PS00108">
    <property type="entry name" value="PROTEIN_KINASE_ST"/>
    <property type="match status" value="1"/>
</dbReference>
<comment type="catalytic activity">
    <reaction evidence="19">
        <text>L-seryl-[protein] + ATP = O-phospho-L-seryl-[protein] + ADP + H(+)</text>
        <dbReference type="Rhea" id="RHEA:17989"/>
        <dbReference type="Rhea" id="RHEA-COMP:9863"/>
        <dbReference type="Rhea" id="RHEA-COMP:11604"/>
        <dbReference type="ChEBI" id="CHEBI:15378"/>
        <dbReference type="ChEBI" id="CHEBI:29999"/>
        <dbReference type="ChEBI" id="CHEBI:30616"/>
        <dbReference type="ChEBI" id="CHEBI:83421"/>
        <dbReference type="ChEBI" id="CHEBI:456216"/>
        <dbReference type="EC" id="2.7.11.1"/>
    </reaction>
</comment>
<dbReference type="FunFam" id="2.60.40.10:FF:000003">
    <property type="entry name" value="Titin isoform E"/>
    <property type="match status" value="3"/>
</dbReference>
<dbReference type="Pfam" id="PF00041">
    <property type="entry name" value="fn3"/>
    <property type="match status" value="31"/>
</dbReference>
<dbReference type="Pfam" id="PF07679">
    <property type="entry name" value="I-set"/>
    <property type="match status" value="24"/>
</dbReference>
<dbReference type="InterPro" id="IPR013783">
    <property type="entry name" value="Ig-like_fold"/>
</dbReference>
<feature type="region of interest" description="Disordered" evidence="21">
    <location>
        <begin position="4469"/>
        <end position="4489"/>
    </location>
</feature>
<feature type="domain" description="Protein kinase" evidence="22">
    <location>
        <begin position="6051"/>
        <end position="6306"/>
    </location>
</feature>
<evidence type="ECO:0000256" key="18">
    <source>
        <dbReference type="ARBA" id="ARBA00047899"/>
    </source>
</evidence>
<feature type="domain" description="Ig-like" evidence="23">
    <location>
        <begin position="3434"/>
        <end position="3524"/>
    </location>
</feature>
<feature type="domain" description="Fibronectin type-III" evidence="24">
    <location>
        <begin position="1563"/>
        <end position="1661"/>
    </location>
</feature>
<feature type="domain" description="Fibronectin type-III" evidence="24">
    <location>
        <begin position="5062"/>
        <end position="5160"/>
    </location>
</feature>
<keyword evidence="17" id="KW-0393">Immunoglobulin domain</keyword>
<name>A0AAV5W512_9BILA</name>
<feature type="domain" description="Fibronectin type-III" evidence="24">
    <location>
        <begin position="3335"/>
        <end position="3429"/>
    </location>
</feature>
<keyword evidence="6" id="KW-0723">Serine/threonine-protein kinase</keyword>
<evidence type="ECO:0000256" key="16">
    <source>
        <dbReference type="ARBA" id="ARBA00022860"/>
    </source>
</evidence>
<feature type="domain" description="Ig-like" evidence="23">
    <location>
        <begin position="1162"/>
        <end position="1240"/>
    </location>
</feature>
<dbReference type="PROSITE" id="PS50853">
    <property type="entry name" value="FN3"/>
    <property type="match status" value="31"/>
</dbReference>
<comment type="similarity">
    <text evidence="3">Belongs to the protein kinase superfamily. CAMK Ser/Thr protein kinase family.</text>
</comment>
<evidence type="ECO:0000256" key="8">
    <source>
        <dbReference type="ARBA" id="ARBA00022679"/>
    </source>
</evidence>
<keyword evidence="10" id="KW-0677">Repeat</keyword>
<comment type="subcellular location">
    <subcellularLocation>
        <location evidence="2">Cytoplasm</location>
        <location evidence="2">Myofibril</location>
        <location evidence="2">Sarcomere</location>
        <location evidence="2">A band</location>
    </subcellularLocation>
</comment>
<dbReference type="InterPro" id="IPR011009">
    <property type="entry name" value="Kinase-like_dom_sf"/>
</dbReference>
<comment type="cofactor">
    <cofactor evidence="1">
        <name>Mg(2+)</name>
        <dbReference type="ChEBI" id="CHEBI:18420"/>
    </cofactor>
</comment>
<feature type="domain" description="Ig-like" evidence="23">
    <location>
        <begin position="972"/>
        <end position="1063"/>
    </location>
</feature>
<dbReference type="EMBL" id="BTSY01000004">
    <property type="protein sequence ID" value="GMT25440.1"/>
    <property type="molecule type" value="Genomic_DNA"/>
</dbReference>
<dbReference type="Gene3D" id="1.10.510.10">
    <property type="entry name" value="Transferase(Phosphotransferase) domain 1"/>
    <property type="match status" value="1"/>
</dbReference>
<dbReference type="FunFam" id="2.60.40.10:FF:000160">
    <property type="entry name" value="Titin a"/>
    <property type="match status" value="7"/>
</dbReference>
<dbReference type="Gene3D" id="2.60.40.10">
    <property type="entry name" value="Immunoglobulins"/>
    <property type="match status" value="58"/>
</dbReference>
<dbReference type="FunFam" id="2.60.40.10:FF:002083">
    <property type="entry name" value="Protein CBR-UNC-22"/>
    <property type="match status" value="3"/>
</dbReference>
<feature type="domain" description="Fibronectin type-III" evidence="24">
    <location>
        <begin position="2059"/>
        <end position="2152"/>
    </location>
</feature>
<dbReference type="FunFam" id="2.60.40.10:FF:000127">
    <property type="entry name" value="titin isoform X1"/>
    <property type="match status" value="1"/>
</dbReference>
<dbReference type="FunFam" id="2.60.40.10:FF:000051">
    <property type="entry name" value="Uncharacterized protein, isoform J"/>
    <property type="match status" value="4"/>
</dbReference>
<keyword evidence="11 20" id="KW-0547">Nucleotide-binding</keyword>
<dbReference type="PRINTS" id="PR00014">
    <property type="entry name" value="FNTYPEIII"/>
</dbReference>
<dbReference type="InterPro" id="IPR013098">
    <property type="entry name" value="Ig_I-set"/>
</dbReference>
<evidence type="ECO:0000256" key="5">
    <source>
        <dbReference type="ARBA" id="ARBA00022490"/>
    </source>
</evidence>
<feature type="region of interest" description="Disordered" evidence="21">
    <location>
        <begin position="951"/>
        <end position="970"/>
    </location>
</feature>
<dbReference type="GO" id="GO:0046872">
    <property type="term" value="F:metal ion binding"/>
    <property type="evidence" value="ECO:0007669"/>
    <property type="project" value="UniProtKB-KW"/>
</dbReference>
<gene>
    <name evidence="25" type="ORF">PFISCL1PPCAC_16735</name>
</gene>
<organism evidence="25 26">
    <name type="scientific">Pristionchus fissidentatus</name>
    <dbReference type="NCBI Taxonomy" id="1538716"/>
    <lineage>
        <taxon>Eukaryota</taxon>
        <taxon>Metazoa</taxon>
        <taxon>Ecdysozoa</taxon>
        <taxon>Nematoda</taxon>
        <taxon>Chromadorea</taxon>
        <taxon>Rhabditida</taxon>
        <taxon>Rhabditina</taxon>
        <taxon>Diplogasteromorpha</taxon>
        <taxon>Diplogasteroidea</taxon>
        <taxon>Neodiplogasteridae</taxon>
        <taxon>Pristionchus</taxon>
    </lineage>
</organism>
<feature type="domain" description="Ig-like" evidence="23">
    <location>
        <begin position="1067"/>
        <end position="1156"/>
    </location>
</feature>
<evidence type="ECO:0000256" key="4">
    <source>
        <dbReference type="ARBA" id="ARBA00012513"/>
    </source>
</evidence>
<feature type="domain" description="Fibronectin type-III" evidence="24">
    <location>
        <begin position="3040"/>
        <end position="3135"/>
    </location>
</feature>
<keyword evidence="5" id="KW-0963">Cytoplasm</keyword>
<feature type="domain" description="Fibronectin type-III" evidence="24">
    <location>
        <begin position="2939"/>
        <end position="3034"/>
    </location>
</feature>
<keyword evidence="15" id="KW-0460">Magnesium</keyword>
<dbReference type="FunFam" id="2.60.40.10:FF:000567">
    <property type="entry name" value="Uncharacterized protein, isoform G"/>
    <property type="match status" value="3"/>
</dbReference>
<feature type="domain" description="Ig-like" evidence="23">
    <location>
        <begin position="6503"/>
        <end position="6590"/>
    </location>
</feature>
<dbReference type="FunFam" id="2.60.40.10:FF:000107">
    <property type="entry name" value="Myosin, light chain kinase a"/>
    <property type="match status" value="2"/>
</dbReference>
<dbReference type="InterPro" id="IPR003961">
    <property type="entry name" value="FN3_dom"/>
</dbReference>
<comment type="caution">
    <text evidence="25">The sequence shown here is derived from an EMBL/GenBank/DDBJ whole genome shotgun (WGS) entry which is preliminary data.</text>
</comment>
<feature type="domain" description="Ig-like" evidence="23">
    <location>
        <begin position="6378"/>
        <end position="6466"/>
    </location>
</feature>
<evidence type="ECO:0000256" key="21">
    <source>
        <dbReference type="SAM" id="MobiDB-lite"/>
    </source>
</evidence>
<keyword evidence="8" id="KW-0808">Transferase</keyword>
<dbReference type="GO" id="GO:0060298">
    <property type="term" value="P:positive regulation of sarcomere organization"/>
    <property type="evidence" value="ECO:0007669"/>
    <property type="project" value="UniProtKB-ARBA"/>
</dbReference>
<dbReference type="GO" id="GO:0019899">
    <property type="term" value="F:enzyme binding"/>
    <property type="evidence" value="ECO:0007669"/>
    <property type="project" value="UniProtKB-ARBA"/>
</dbReference>
<feature type="region of interest" description="Disordered" evidence="21">
    <location>
        <begin position="618"/>
        <end position="744"/>
    </location>
</feature>
<dbReference type="SUPFAM" id="SSF48726">
    <property type="entry name" value="Immunoglobulin"/>
    <property type="match status" value="27"/>
</dbReference>
<feature type="domain" description="Ig-like" evidence="23">
    <location>
        <begin position="6781"/>
        <end position="6853"/>
    </location>
</feature>
<dbReference type="InterPro" id="IPR050964">
    <property type="entry name" value="Striated_Muscle_Regulatory"/>
</dbReference>
<feature type="domain" description="Ig-like" evidence="23">
    <location>
        <begin position="2843"/>
        <end position="2931"/>
    </location>
</feature>
<dbReference type="SUPFAM" id="SSF49265">
    <property type="entry name" value="Fibronectin type III"/>
    <property type="match status" value="17"/>
</dbReference>
<dbReference type="CDD" id="cd00096">
    <property type="entry name" value="Ig"/>
    <property type="match status" value="4"/>
</dbReference>
<dbReference type="Gene3D" id="3.30.200.20">
    <property type="entry name" value="Phosphorylase Kinase, domain 1"/>
    <property type="match status" value="1"/>
</dbReference>
<dbReference type="GO" id="GO:0005524">
    <property type="term" value="F:ATP binding"/>
    <property type="evidence" value="ECO:0007669"/>
    <property type="project" value="UniProtKB-UniRule"/>
</dbReference>
<evidence type="ECO:0000256" key="19">
    <source>
        <dbReference type="ARBA" id="ARBA00048679"/>
    </source>
</evidence>
<feature type="domain" description="Fibronectin type-III" evidence="24">
    <location>
        <begin position="3532"/>
        <end position="3624"/>
    </location>
</feature>
<dbReference type="InterPro" id="IPR007110">
    <property type="entry name" value="Ig-like_dom"/>
</dbReference>
<feature type="domain" description="Fibronectin type-III" evidence="24">
    <location>
        <begin position="1863"/>
        <end position="1956"/>
    </location>
</feature>
<evidence type="ECO:0000256" key="13">
    <source>
        <dbReference type="ARBA" id="ARBA00022837"/>
    </source>
</evidence>
<feature type="domain" description="Fibronectin type-III" evidence="24">
    <location>
        <begin position="2449"/>
        <end position="2546"/>
    </location>
</feature>
<evidence type="ECO:0000256" key="20">
    <source>
        <dbReference type="PROSITE-ProRule" id="PRU10141"/>
    </source>
</evidence>
<feature type="domain" description="Ig-like" evidence="23">
    <location>
        <begin position="4964"/>
        <end position="5055"/>
    </location>
</feature>
<keyword evidence="14 20" id="KW-0067">ATP-binding</keyword>
<feature type="domain" description="Fibronectin type-III" evidence="24">
    <location>
        <begin position="3236"/>
        <end position="3329"/>
    </location>
</feature>
<dbReference type="CDD" id="cd00063">
    <property type="entry name" value="FN3"/>
    <property type="match status" value="31"/>
</dbReference>
<reference evidence="25" key="1">
    <citation type="submission" date="2023-10" db="EMBL/GenBank/DDBJ databases">
        <title>Genome assembly of Pristionchus species.</title>
        <authorList>
            <person name="Yoshida K."/>
            <person name="Sommer R.J."/>
        </authorList>
    </citation>
    <scope>NUCLEOTIDE SEQUENCE</scope>
    <source>
        <strain evidence="25">RS5133</strain>
    </source>
</reference>
<evidence type="ECO:0000256" key="15">
    <source>
        <dbReference type="ARBA" id="ARBA00022842"/>
    </source>
</evidence>
<dbReference type="PROSITE" id="PS00107">
    <property type="entry name" value="PROTEIN_KINASE_ATP"/>
    <property type="match status" value="1"/>
</dbReference>
<evidence type="ECO:0000256" key="11">
    <source>
        <dbReference type="ARBA" id="ARBA00022741"/>
    </source>
</evidence>
<feature type="domain" description="Ig-like" evidence="23">
    <location>
        <begin position="3728"/>
        <end position="3817"/>
    </location>
</feature>
<keyword evidence="26" id="KW-1185">Reference proteome</keyword>
<evidence type="ECO:0000313" key="26">
    <source>
        <dbReference type="Proteomes" id="UP001432322"/>
    </source>
</evidence>
<evidence type="ECO:0000256" key="12">
    <source>
        <dbReference type="ARBA" id="ARBA00022777"/>
    </source>
</evidence>
<evidence type="ECO:0000256" key="3">
    <source>
        <dbReference type="ARBA" id="ARBA00006692"/>
    </source>
</evidence>
<feature type="domain" description="Fibronectin type-III" evidence="24">
    <location>
        <begin position="4864"/>
        <end position="4959"/>
    </location>
</feature>
<keyword evidence="16" id="KW-0112">Calmodulin-binding</keyword>
<feature type="domain" description="Ig-like" evidence="23">
    <location>
        <begin position="57"/>
        <end position="146"/>
    </location>
</feature>
<feature type="domain" description="Ig-like" evidence="23">
    <location>
        <begin position="6668"/>
        <end position="6757"/>
    </location>
</feature>
<dbReference type="SMART" id="SM00408">
    <property type="entry name" value="IGc2"/>
    <property type="match status" value="22"/>
</dbReference>
<feature type="region of interest" description="Disordered" evidence="21">
    <location>
        <begin position="1"/>
        <end position="49"/>
    </location>
</feature>
<dbReference type="PANTHER" id="PTHR13817:SF151">
    <property type="entry name" value="TITIN"/>
    <property type="match status" value="1"/>
</dbReference>
<feature type="region of interest" description="Disordered" evidence="21">
    <location>
        <begin position="2724"/>
        <end position="2757"/>
    </location>
</feature>
<dbReference type="SUPFAM" id="SSF56112">
    <property type="entry name" value="Protein kinase-like (PK-like)"/>
    <property type="match status" value="1"/>
</dbReference>
<evidence type="ECO:0000256" key="17">
    <source>
        <dbReference type="ARBA" id="ARBA00023319"/>
    </source>
</evidence>
<feature type="domain" description="Fibronectin type-III" evidence="24">
    <location>
        <begin position="5166"/>
        <end position="5261"/>
    </location>
</feature>
<feature type="domain" description="Fibronectin type-III" evidence="24">
    <location>
        <begin position="1448"/>
        <end position="1540"/>
    </location>
</feature>
<feature type="compositionally biased region" description="Basic and acidic residues" evidence="21">
    <location>
        <begin position="633"/>
        <end position="655"/>
    </location>
</feature>
<evidence type="ECO:0000256" key="9">
    <source>
        <dbReference type="ARBA" id="ARBA00022723"/>
    </source>
</evidence>
<dbReference type="PROSITE" id="PS50011">
    <property type="entry name" value="PROTEIN_KINASE_DOM"/>
    <property type="match status" value="1"/>
</dbReference>
<dbReference type="PANTHER" id="PTHR13817">
    <property type="entry name" value="TITIN"/>
    <property type="match status" value="1"/>
</dbReference>
<feature type="domain" description="Fibronectin type-III" evidence="24">
    <location>
        <begin position="4178"/>
        <end position="4272"/>
    </location>
</feature>
<dbReference type="InterPro" id="IPR000719">
    <property type="entry name" value="Prot_kinase_dom"/>
</dbReference>
<feature type="region of interest" description="Disordered" evidence="21">
    <location>
        <begin position="150"/>
        <end position="257"/>
    </location>
</feature>
<dbReference type="InterPro" id="IPR036116">
    <property type="entry name" value="FN3_sf"/>
</dbReference>
<feature type="domain" description="Ig-like" evidence="23">
    <location>
        <begin position="1662"/>
        <end position="1753"/>
    </location>
</feature>
<dbReference type="GO" id="GO:0005516">
    <property type="term" value="F:calmodulin binding"/>
    <property type="evidence" value="ECO:0007669"/>
    <property type="project" value="UniProtKB-KW"/>
</dbReference>
<accession>A0AAV5W512</accession>
<dbReference type="FunFam" id="3.30.200.20:FF:000249">
    <property type="entry name" value="twitchin isoform X2"/>
    <property type="match status" value="1"/>
</dbReference>
<dbReference type="PROSITE" id="PS50835">
    <property type="entry name" value="IG_LIKE"/>
    <property type="match status" value="19"/>
</dbReference>
<keyword evidence="9" id="KW-0479">Metal-binding</keyword>
<evidence type="ECO:0000259" key="22">
    <source>
        <dbReference type="PROSITE" id="PS50011"/>
    </source>
</evidence>
<feature type="domain" description="Ig-like" evidence="23">
    <location>
        <begin position="836"/>
        <end position="928"/>
    </location>
</feature>
<feature type="domain" description="Fibronectin type-III" evidence="24">
    <location>
        <begin position="1760"/>
        <end position="1857"/>
    </location>
</feature>
<dbReference type="FunFam" id="2.60.40.10:FF:000031">
    <property type="entry name" value="Myosin-binding protein C, slow type"/>
    <property type="match status" value="5"/>
</dbReference>
<feature type="domain" description="Ig-like" evidence="23">
    <location>
        <begin position="1955"/>
        <end position="2051"/>
    </location>
</feature>
<feature type="region of interest" description="Disordered" evidence="21">
    <location>
        <begin position="3320"/>
        <end position="3348"/>
    </location>
</feature>
<dbReference type="InterPro" id="IPR003599">
    <property type="entry name" value="Ig_sub"/>
</dbReference>
<dbReference type="SMART" id="SM00060">
    <property type="entry name" value="FN3"/>
    <property type="match status" value="31"/>
</dbReference>
<dbReference type="GO" id="GO:0045214">
    <property type="term" value="P:sarcomere organization"/>
    <property type="evidence" value="ECO:0007669"/>
    <property type="project" value="TreeGrafter"/>
</dbReference>